<dbReference type="Gene3D" id="3.40.640.10">
    <property type="entry name" value="Type I PLP-dependent aspartate aminotransferase-like (Major domain)"/>
    <property type="match status" value="1"/>
</dbReference>
<dbReference type="Proteomes" id="UP000320791">
    <property type="component" value="Unassembled WGS sequence"/>
</dbReference>
<dbReference type="EMBL" id="VOHM01000004">
    <property type="protein sequence ID" value="TWT28593.1"/>
    <property type="molecule type" value="Genomic_DNA"/>
</dbReference>
<dbReference type="GO" id="GO:0030170">
    <property type="term" value="F:pyridoxal phosphate binding"/>
    <property type="evidence" value="ECO:0007669"/>
    <property type="project" value="InterPro"/>
</dbReference>
<reference evidence="4 5" key="1">
    <citation type="submission" date="2019-08" db="EMBL/GenBank/DDBJ databases">
        <authorList>
            <person name="Lei W."/>
        </authorList>
    </citation>
    <scope>NUCLEOTIDE SEQUENCE [LARGE SCALE GENOMIC DNA]</scope>
    <source>
        <strain evidence="4 5">CCUG 58627</strain>
    </source>
</reference>
<keyword evidence="4" id="KW-0456">Lyase</keyword>
<dbReference type="NCBIfam" id="NF005915">
    <property type="entry name" value="PRK07908.1"/>
    <property type="match status" value="1"/>
</dbReference>
<sequence length="367" mass="39681">MVFGTPERVAALARIIDSLFVIDFNALRFHGDEAAAAASLDFAVNVRLSRPPAWLREILVRGIDSLGAYPNAKAAREAVAEHHCVQPDQVMLLSGAAEGFALLPRLQPRLATVVHPSFTEPEYALRAAGVPVQRWILDPPFCLNSGSAAGAGSGELGDIGKAGPGELGDMVVIGNPTNPTGVLHSRADLLRLADRTKYLVVDEAFMDLSPDESVIGSGAIVLRSLTKTWGLAGLRCGYMIADAEIIAHLERERPHWPLGTLQLLAIEYAVGAEVGPLYEEMAAQRTEMAAYLTSHGWNVWPSQAPFLLVNPPPGPDPEVQRVRLAERGVAVRRCDTFPGLDKTFWRLAVRDAAAVATLEAHRKEIAW</sequence>
<dbReference type="GO" id="GO:0048472">
    <property type="term" value="F:threonine-phosphate decarboxylase activity"/>
    <property type="evidence" value="ECO:0007669"/>
    <property type="project" value="UniProtKB-EC"/>
</dbReference>
<dbReference type="OrthoDB" id="3401872at2"/>
<proteinExistence type="predicted"/>
<dbReference type="InterPro" id="IPR015424">
    <property type="entry name" value="PyrdxlP-dep_Trfase"/>
</dbReference>
<dbReference type="Pfam" id="PF00155">
    <property type="entry name" value="Aminotran_1_2"/>
    <property type="match status" value="1"/>
</dbReference>
<dbReference type="AlphaFoldDB" id="A0A5C5USX9"/>
<dbReference type="EC" id="4.1.1.81" evidence="4"/>
<accession>A0A5C5USX9</accession>
<evidence type="ECO:0000313" key="4">
    <source>
        <dbReference type="EMBL" id="TWT28593.1"/>
    </source>
</evidence>
<organism evidence="4 5">
    <name type="scientific">Corynebacterium canis</name>
    <dbReference type="NCBI Taxonomy" id="679663"/>
    <lineage>
        <taxon>Bacteria</taxon>
        <taxon>Bacillati</taxon>
        <taxon>Actinomycetota</taxon>
        <taxon>Actinomycetes</taxon>
        <taxon>Mycobacteriales</taxon>
        <taxon>Corynebacteriaceae</taxon>
        <taxon>Corynebacterium</taxon>
    </lineage>
</organism>
<dbReference type="SUPFAM" id="SSF53383">
    <property type="entry name" value="PLP-dependent transferases"/>
    <property type="match status" value="1"/>
</dbReference>
<protein>
    <submittedName>
        <fullName evidence="4">Threonine-phosphate decarboxylase</fullName>
        <ecNumber evidence="4">4.1.1.81</ecNumber>
    </submittedName>
</protein>
<comment type="caution">
    <text evidence="4">The sequence shown here is derived from an EMBL/GenBank/DDBJ whole genome shotgun (WGS) entry which is preliminary data.</text>
</comment>
<dbReference type="InterPro" id="IPR015421">
    <property type="entry name" value="PyrdxlP-dep_Trfase_major"/>
</dbReference>
<evidence type="ECO:0000256" key="2">
    <source>
        <dbReference type="ARBA" id="ARBA00022898"/>
    </source>
</evidence>
<dbReference type="InterPro" id="IPR004839">
    <property type="entry name" value="Aminotransferase_I/II_large"/>
</dbReference>
<comment type="cofactor">
    <cofactor evidence="1">
        <name>pyridoxal 5'-phosphate</name>
        <dbReference type="ChEBI" id="CHEBI:597326"/>
    </cofactor>
</comment>
<feature type="domain" description="Aminotransferase class I/classII large" evidence="3">
    <location>
        <begin position="65"/>
        <end position="349"/>
    </location>
</feature>
<evidence type="ECO:0000313" key="5">
    <source>
        <dbReference type="Proteomes" id="UP000320791"/>
    </source>
</evidence>
<dbReference type="PANTHER" id="PTHR42885">
    <property type="entry name" value="HISTIDINOL-PHOSPHATE AMINOTRANSFERASE-RELATED"/>
    <property type="match status" value="1"/>
</dbReference>
<dbReference type="CDD" id="cd00609">
    <property type="entry name" value="AAT_like"/>
    <property type="match status" value="1"/>
</dbReference>
<name>A0A5C5USX9_9CORY</name>
<dbReference type="PANTHER" id="PTHR42885:SF1">
    <property type="entry name" value="THREONINE-PHOSPHATE DECARBOXYLASE"/>
    <property type="match status" value="1"/>
</dbReference>
<dbReference type="InterPro" id="IPR015422">
    <property type="entry name" value="PyrdxlP-dep_Trfase_small"/>
</dbReference>
<evidence type="ECO:0000259" key="3">
    <source>
        <dbReference type="Pfam" id="PF00155"/>
    </source>
</evidence>
<keyword evidence="2" id="KW-0663">Pyridoxal phosphate</keyword>
<dbReference type="Gene3D" id="3.90.1150.10">
    <property type="entry name" value="Aspartate Aminotransferase, domain 1"/>
    <property type="match status" value="1"/>
</dbReference>
<keyword evidence="5" id="KW-1185">Reference proteome</keyword>
<evidence type="ECO:0000256" key="1">
    <source>
        <dbReference type="ARBA" id="ARBA00001933"/>
    </source>
</evidence>
<gene>
    <name evidence="4" type="ORF">FRX94_03115</name>
</gene>